<dbReference type="Pfam" id="PF01202">
    <property type="entry name" value="SKI"/>
    <property type="match status" value="1"/>
</dbReference>
<organism evidence="8 9">
    <name type="scientific">Trichormus variabilis NIES-23</name>
    <dbReference type="NCBI Taxonomy" id="1973479"/>
    <lineage>
        <taxon>Bacteria</taxon>
        <taxon>Bacillati</taxon>
        <taxon>Cyanobacteriota</taxon>
        <taxon>Cyanophyceae</taxon>
        <taxon>Nostocales</taxon>
        <taxon>Nostocaceae</taxon>
        <taxon>Trichormus</taxon>
    </lineage>
</organism>
<feature type="binding site" evidence="7">
    <location>
        <position position="141"/>
    </location>
    <ligand>
        <name>substrate</name>
    </ligand>
</feature>
<dbReference type="SUPFAM" id="SSF52540">
    <property type="entry name" value="P-loop containing nucleoside triphosphate hydrolases"/>
    <property type="match status" value="1"/>
</dbReference>
<feature type="binding site" evidence="7">
    <location>
        <position position="63"/>
    </location>
    <ligand>
        <name>substrate</name>
    </ligand>
</feature>
<dbReference type="GO" id="GO:0000287">
    <property type="term" value="F:magnesium ion binding"/>
    <property type="evidence" value="ECO:0007669"/>
    <property type="project" value="UniProtKB-UniRule"/>
</dbReference>
<dbReference type="HAMAP" id="MF_00109">
    <property type="entry name" value="Shikimate_kinase"/>
    <property type="match status" value="1"/>
</dbReference>
<dbReference type="PANTHER" id="PTHR21087:SF16">
    <property type="entry name" value="SHIKIMATE KINASE 1, CHLOROPLASTIC"/>
    <property type="match status" value="1"/>
</dbReference>
<dbReference type="CDD" id="cd00464">
    <property type="entry name" value="SK"/>
    <property type="match status" value="1"/>
</dbReference>
<dbReference type="InterPro" id="IPR031322">
    <property type="entry name" value="Shikimate/glucono_kinase"/>
</dbReference>
<feature type="binding site" evidence="7">
    <location>
        <position position="85"/>
    </location>
    <ligand>
        <name>substrate</name>
    </ligand>
</feature>
<reference evidence="8 9" key="1">
    <citation type="submission" date="2017-06" db="EMBL/GenBank/DDBJ databases">
        <title>Genome sequencing of cyanobaciteial culture collection at National Institute for Environmental Studies (NIES).</title>
        <authorList>
            <person name="Hirose Y."/>
            <person name="Shimura Y."/>
            <person name="Fujisawa T."/>
            <person name="Nakamura Y."/>
            <person name="Kawachi M."/>
        </authorList>
    </citation>
    <scope>NUCLEOTIDE SEQUENCE [LARGE SCALE GENOMIC DNA]</scope>
    <source>
        <strain evidence="8 9">NIES-23</strain>
    </source>
</reference>
<dbReference type="GO" id="GO:0009423">
    <property type="term" value="P:chorismate biosynthetic process"/>
    <property type="evidence" value="ECO:0007669"/>
    <property type="project" value="UniProtKB-UniRule"/>
</dbReference>
<evidence type="ECO:0000313" key="9">
    <source>
        <dbReference type="Proteomes" id="UP000217507"/>
    </source>
</evidence>
<dbReference type="EMBL" id="AP018216">
    <property type="protein sequence ID" value="BAY72220.1"/>
    <property type="molecule type" value="Genomic_DNA"/>
</dbReference>
<dbReference type="InterPro" id="IPR027417">
    <property type="entry name" value="P-loop_NTPase"/>
</dbReference>
<feature type="binding site" evidence="7">
    <location>
        <position position="39"/>
    </location>
    <ligand>
        <name>substrate</name>
    </ligand>
</feature>
<comment type="subunit">
    <text evidence="7">Monomer.</text>
</comment>
<evidence type="ECO:0000313" key="8">
    <source>
        <dbReference type="EMBL" id="BAY72220.1"/>
    </source>
</evidence>
<feature type="binding site" evidence="7">
    <location>
        <position position="21"/>
    </location>
    <ligand>
        <name>Mg(2+)</name>
        <dbReference type="ChEBI" id="CHEBI:18420"/>
    </ligand>
</feature>
<evidence type="ECO:0000256" key="6">
    <source>
        <dbReference type="ARBA" id="ARBA00023141"/>
    </source>
</evidence>
<dbReference type="SMR" id="A0A1Z4KT73"/>
<feature type="binding site" evidence="7">
    <location>
        <position position="122"/>
    </location>
    <ligand>
        <name>ATP</name>
        <dbReference type="ChEBI" id="CHEBI:30616"/>
    </ligand>
</feature>
<evidence type="ECO:0000256" key="5">
    <source>
        <dbReference type="ARBA" id="ARBA00022840"/>
    </source>
</evidence>
<dbReference type="GO" id="GO:0005829">
    <property type="term" value="C:cytosol"/>
    <property type="evidence" value="ECO:0007669"/>
    <property type="project" value="TreeGrafter"/>
</dbReference>
<dbReference type="UniPathway" id="UPA00053">
    <property type="reaction ID" value="UER00088"/>
</dbReference>
<dbReference type="InterPro" id="IPR000623">
    <property type="entry name" value="Shikimate_kinase/TSH1"/>
</dbReference>
<evidence type="ECO:0000256" key="2">
    <source>
        <dbReference type="ARBA" id="ARBA00022679"/>
    </source>
</evidence>
<comment type="function">
    <text evidence="7">Catalyzes the specific phosphorylation of the 3-hydroxyl group of shikimic acid using ATP as a cosubstrate.</text>
</comment>
<evidence type="ECO:0000256" key="1">
    <source>
        <dbReference type="ARBA" id="ARBA00022605"/>
    </source>
</evidence>
<comment type="pathway">
    <text evidence="7">Metabolic intermediate biosynthesis; chorismate biosynthesis; chorismate from D-erythrose 4-phosphate and phosphoenolpyruvate: step 5/7.</text>
</comment>
<name>A0A1Z4KT73_ANAVA</name>
<keyword evidence="1 7" id="KW-0028">Amino-acid biosynthesis</keyword>
<keyword evidence="2 7" id="KW-0808">Transferase</keyword>
<dbReference type="AlphaFoldDB" id="A0A1Z4KT73"/>
<feature type="binding site" evidence="7">
    <location>
        <begin position="17"/>
        <end position="22"/>
    </location>
    <ligand>
        <name>ATP</name>
        <dbReference type="ChEBI" id="CHEBI:30616"/>
    </ligand>
</feature>
<proteinExistence type="inferred from homology"/>
<dbReference type="PANTHER" id="PTHR21087">
    <property type="entry name" value="SHIKIMATE KINASE"/>
    <property type="match status" value="1"/>
</dbReference>
<keyword evidence="6 7" id="KW-0057">Aromatic amino acid biosynthesis</keyword>
<evidence type="ECO:0000256" key="4">
    <source>
        <dbReference type="ARBA" id="ARBA00022777"/>
    </source>
</evidence>
<comment type="cofactor">
    <cofactor evidence="7">
        <name>Mg(2+)</name>
        <dbReference type="ChEBI" id="CHEBI:18420"/>
    </cofactor>
    <text evidence="7">Binds 1 Mg(2+) ion per subunit.</text>
</comment>
<dbReference type="Gene3D" id="3.40.50.300">
    <property type="entry name" value="P-loop containing nucleotide triphosphate hydrolases"/>
    <property type="match status" value="1"/>
</dbReference>
<sequence>MSSLLQGVNLYLIGMMGAGKTTVGHLLAKELGYGFLDTDNVIAQATKKSINEIFAEAGEAGFRQIESDVLAQVCSYTKLTVATGGGIVLRRENWSYLHHGLILWLDVPVDILYARLAADTTRPLLQDDDPKGKLRSLLEQRTPLYSQADLRICVNAEETPEQIANKVMQAIPSVLKQTASN</sequence>
<keyword evidence="5 7" id="KW-0067">ATP-binding</keyword>
<keyword evidence="7" id="KW-0460">Magnesium</keyword>
<evidence type="ECO:0000256" key="3">
    <source>
        <dbReference type="ARBA" id="ARBA00022741"/>
    </source>
</evidence>
<dbReference type="Proteomes" id="UP000217507">
    <property type="component" value="Chromosome"/>
</dbReference>
<dbReference type="GO" id="GO:0009073">
    <property type="term" value="P:aromatic amino acid family biosynthetic process"/>
    <property type="evidence" value="ECO:0007669"/>
    <property type="project" value="UniProtKB-KW"/>
</dbReference>
<protein>
    <recommendedName>
        <fullName evidence="7">Shikimate kinase</fullName>
        <shortName evidence="7">SK</shortName>
        <ecNumber evidence="7">2.7.1.71</ecNumber>
    </recommendedName>
</protein>
<dbReference type="GO" id="GO:0004765">
    <property type="term" value="F:shikimate kinase activity"/>
    <property type="evidence" value="ECO:0007669"/>
    <property type="project" value="UniProtKB-UniRule"/>
</dbReference>
<accession>A0A1Z4KT73</accession>
<dbReference type="EC" id="2.7.1.71" evidence="7"/>
<comment type="catalytic activity">
    <reaction evidence="7">
        <text>shikimate + ATP = 3-phosphoshikimate + ADP + H(+)</text>
        <dbReference type="Rhea" id="RHEA:13121"/>
        <dbReference type="ChEBI" id="CHEBI:15378"/>
        <dbReference type="ChEBI" id="CHEBI:30616"/>
        <dbReference type="ChEBI" id="CHEBI:36208"/>
        <dbReference type="ChEBI" id="CHEBI:145989"/>
        <dbReference type="ChEBI" id="CHEBI:456216"/>
        <dbReference type="EC" id="2.7.1.71"/>
    </reaction>
</comment>
<keyword evidence="4 7" id="KW-0418">Kinase</keyword>
<dbReference type="PRINTS" id="PR01100">
    <property type="entry name" value="SHIKIMTKNASE"/>
</dbReference>
<dbReference type="GO" id="GO:0008652">
    <property type="term" value="P:amino acid biosynthetic process"/>
    <property type="evidence" value="ECO:0007669"/>
    <property type="project" value="UniProtKB-KW"/>
</dbReference>
<keyword evidence="7" id="KW-0963">Cytoplasm</keyword>
<gene>
    <name evidence="7" type="primary">aroK</name>
    <name evidence="8" type="ORF">NIES23_50440</name>
</gene>
<evidence type="ECO:0000256" key="7">
    <source>
        <dbReference type="HAMAP-Rule" id="MF_00109"/>
    </source>
</evidence>
<comment type="caution">
    <text evidence="7">Lacks conserved residue(s) required for the propagation of feature annotation.</text>
</comment>
<dbReference type="GO" id="GO:0005524">
    <property type="term" value="F:ATP binding"/>
    <property type="evidence" value="ECO:0007669"/>
    <property type="project" value="UniProtKB-UniRule"/>
</dbReference>
<keyword evidence="7" id="KW-0479">Metal-binding</keyword>
<comment type="similarity">
    <text evidence="7">Belongs to the shikimate kinase family.</text>
</comment>
<comment type="subcellular location">
    <subcellularLocation>
        <location evidence="7">Cytoplasm</location>
    </subcellularLocation>
</comment>
<keyword evidence="3 7" id="KW-0547">Nucleotide-binding</keyword>